<dbReference type="EMBL" id="SRLO01000100">
    <property type="protein sequence ID" value="TNN75711.1"/>
    <property type="molecule type" value="Genomic_DNA"/>
</dbReference>
<comment type="caution">
    <text evidence="2">The sequence shown here is derived from an EMBL/GenBank/DDBJ whole genome shotgun (WGS) entry which is preliminary data.</text>
</comment>
<evidence type="ECO:0000313" key="3">
    <source>
        <dbReference type="Proteomes" id="UP000314294"/>
    </source>
</evidence>
<protein>
    <submittedName>
        <fullName evidence="2">Uncharacterized protein</fullName>
    </submittedName>
</protein>
<feature type="region of interest" description="Disordered" evidence="1">
    <location>
        <begin position="34"/>
        <end position="63"/>
    </location>
</feature>
<name>A0A4Z2IDA4_9TELE</name>
<gene>
    <name evidence="2" type="ORF">EYF80_014074</name>
</gene>
<proteinExistence type="predicted"/>
<dbReference type="Proteomes" id="UP000314294">
    <property type="component" value="Unassembled WGS sequence"/>
</dbReference>
<accession>A0A4Z2IDA4</accession>
<dbReference type="AlphaFoldDB" id="A0A4Z2IDA4"/>
<feature type="compositionally biased region" description="Basic and acidic residues" evidence="1">
    <location>
        <begin position="43"/>
        <end position="63"/>
    </location>
</feature>
<keyword evidence="3" id="KW-1185">Reference proteome</keyword>
<evidence type="ECO:0000256" key="1">
    <source>
        <dbReference type="SAM" id="MobiDB-lite"/>
    </source>
</evidence>
<sequence>MSDCVTSGRPYLMFSAMLVAKRMGSWLTTPIKSLSSSGAGKGLDVRRGLTQSERSDKHHEEHLKTHKPVLATATFFFSLTLI</sequence>
<reference evidence="2 3" key="1">
    <citation type="submission" date="2019-03" db="EMBL/GenBank/DDBJ databases">
        <title>First draft genome of Liparis tanakae, snailfish: a comprehensive survey of snailfish specific genes.</title>
        <authorList>
            <person name="Kim W."/>
            <person name="Song I."/>
            <person name="Jeong J.-H."/>
            <person name="Kim D."/>
            <person name="Kim S."/>
            <person name="Ryu S."/>
            <person name="Song J.Y."/>
            <person name="Lee S.K."/>
        </authorList>
    </citation>
    <scope>NUCLEOTIDE SEQUENCE [LARGE SCALE GENOMIC DNA]</scope>
    <source>
        <tissue evidence="2">Muscle</tissue>
    </source>
</reference>
<evidence type="ECO:0000313" key="2">
    <source>
        <dbReference type="EMBL" id="TNN75711.1"/>
    </source>
</evidence>
<organism evidence="2 3">
    <name type="scientific">Liparis tanakae</name>
    <name type="common">Tanaka's snailfish</name>
    <dbReference type="NCBI Taxonomy" id="230148"/>
    <lineage>
        <taxon>Eukaryota</taxon>
        <taxon>Metazoa</taxon>
        <taxon>Chordata</taxon>
        <taxon>Craniata</taxon>
        <taxon>Vertebrata</taxon>
        <taxon>Euteleostomi</taxon>
        <taxon>Actinopterygii</taxon>
        <taxon>Neopterygii</taxon>
        <taxon>Teleostei</taxon>
        <taxon>Neoteleostei</taxon>
        <taxon>Acanthomorphata</taxon>
        <taxon>Eupercaria</taxon>
        <taxon>Perciformes</taxon>
        <taxon>Cottioidei</taxon>
        <taxon>Cottales</taxon>
        <taxon>Liparidae</taxon>
        <taxon>Liparis</taxon>
    </lineage>
</organism>